<proteinExistence type="predicted"/>
<dbReference type="EMBL" id="JABFCX010000003">
    <property type="protein sequence ID" value="NNU17060.1"/>
    <property type="molecule type" value="Genomic_DNA"/>
</dbReference>
<dbReference type="Proteomes" id="UP000536835">
    <property type="component" value="Unassembled WGS sequence"/>
</dbReference>
<keyword evidence="3" id="KW-1185">Reference proteome</keyword>
<keyword evidence="1" id="KW-1133">Transmembrane helix</keyword>
<reference evidence="2 3" key="1">
    <citation type="submission" date="2020-05" db="EMBL/GenBank/DDBJ databases">
        <title>Parvularcula mediterraneae sp. nov., isolated from polypropylene straw from shallow seawater of the seashore of Laganas in Zakynthos island, Greece.</title>
        <authorList>
            <person name="Szabo I."/>
            <person name="Al-Omari J."/>
            <person name="Rado J."/>
            <person name="Szerdahelyi G.S."/>
        </authorList>
    </citation>
    <scope>NUCLEOTIDE SEQUENCE [LARGE SCALE GENOMIC DNA]</scope>
    <source>
        <strain evidence="2 3">ZS-1/3</strain>
    </source>
</reference>
<keyword evidence="1" id="KW-0812">Transmembrane</keyword>
<comment type="caution">
    <text evidence="2">The sequence shown here is derived from an EMBL/GenBank/DDBJ whole genome shotgun (WGS) entry which is preliminary data.</text>
</comment>
<protein>
    <submittedName>
        <fullName evidence="2">Uncharacterized protein</fullName>
    </submittedName>
</protein>
<keyword evidence="1" id="KW-0472">Membrane</keyword>
<evidence type="ECO:0000313" key="2">
    <source>
        <dbReference type="EMBL" id="NNU17060.1"/>
    </source>
</evidence>
<feature type="transmembrane region" description="Helical" evidence="1">
    <location>
        <begin position="61"/>
        <end position="78"/>
    </location>
</feature>
<dbReference type="RefSeq" id="WP_173200114.1">
    <property type="nucleotide sequence ID" value="NZ_JABFCX010000003.1"/>
</dbReference>
<accession>A0A7Y3W5S1</accession>
<name>A0A7Y3W5S1_9PROT</name>
<feature type="transmembrane region" description="Helical" evidence="1">
    <location>
        <begin position="6"/>
        <end position="26"/>
    </location>
</feature>
<organism evidence="2 3">
    <name type="scientific">Parvularcula mediterranea</name>
    <dbReference type="NCBI Taxonomy" id="2732508"/>
    <lineage>
        <taxon>Bacteria</taxon>
        <taxon>Pseudomonadati</taxon>
        <taxon>Pseudomonadota</taxon>
        <taxon>Alphaproteobacteria</taxon>
        <taxon>Parvularculales</taxon>
        <taxon>Parvularculaceae</taxon>
        <taxon>Parvularcula</taxon>
    </lineage>
</organism>
<gene>
    <name evidence="2" type="ORF">HK107_12080</name>
</gene>
<sequence length="84" mass="9534">MRLIPLGHALSLFLAFSFVVCILWGLMTPPSLHMHPAWEALLPGFEFLTLPGFAIGLVESYLYGWYIALIVVPLYRLFDRPSAR</sequence>
<evidence type="ECO:0000313" key="3">
    <source>
        <dbReference type="Proteomes" id="UP000536835"/>
    </source>
</evidence>
<dbReference type="AlphaFoldDB" id="A0A7Y3W5S1"/>
<evidence type="ECO:0000256" key="1">
    <source>
        <dbReference type="SAM" id="Phobius"/>
    </source>
</evidence>